<evidence type="ECO:0000256" key="1">
    <source>
        <dbReference type="ARBA" id="ARBA00004123"/>
    </source>
</evidence>
<protein>
    <recommendedName>
        <fullName evidence="7">THO complex subunit 5</fullName>
    </recommendedName>
</protein>
<evidence type="ECO:0000256" key="4">
    <source>
        <dbReference type="SAM" id="MobiDB-lite"/>
    </source>
</evidence>
<dbReference type="PANTHER" id="PTHR13375">
    <property type="entry name" value="FMS INTERACTING PROTEIN"/>
    <property type="match status" value="1"/>
</dbReference>
<evidence type="ECO:0000313" key="5">
    <source>
        <dbReference type="EMBL" id="ACO65939.1"/>
    </source>
</evidence>
<feature type="compositionally biased region" description="Basic and acidic residues" evidence="4">
    <location>
        <begin position="297"/>
        <end position="306"/>
    </location>
</feature>
<accession>C1ECP2</accession>
<comment type="subcellular location">
    <subcellularLocation>
        <location evidence="1">Nucleus</location>
    </subcellularLocation>
</comment>
<reference evidence="5 6" key="1">
    <citation type="journal article" date="2009" name="Science">
        <title>Green evolution and dynamic adaptations revealed by genomes of the marine picoeukaryotes Micromonas.</title>
        <authorList>
            <person name="Worden A.Z."/>
            <person name="Lee J.H."/>
            <person name="Mock T."/>
            <person name="Rouze P."/>
            <person name="Simmons M.P."/>
            <person name="Aerts A.L."/>
            <person name="Allen A.E."/>
            <person name="Cuvelier M.L."/>
            <person name="Derelle E."/>
            <person name="Everett M.V."/>
            <person name="Foulon E."/>
            <person name="Grimwood J."/>
            <person name="Gundlach H."/>
            <person name="Henrissat B."/>
            <person name="Napoli C."/>
            <person name="McDonald S.M."/>
            <person name="Parker M.S."/>
            <person name="Rombauts S."/>
            <person name="Salamov A."/>
            <person name="Von Dassow P."/>
            <person name="Badger J.H."/>
            <person name="Coutinho P.M."/>
            <person name="Demir E."/>
            <person name="Dubchak I."/>
            <person name="Gentemann C."/>
            <person name="Eikrem W."/>
            <person name="Gready J.E."/>
            <person name="John U."/>
            <person name="Lanier W."/>
            <person name="Lindquist E.A."/>
            <person name="Lucas S."/>
            <person name="Mayer K.F."/>
            <person name="Moreau H."/>
            <person name="Not F."/>
            <person name="Otillar R."/>
            <person name="Panaud O."/>
            <person name="Pangilinan J."/>
            <person name="Paulsen I."/>
            <person name="Piegu B."/>
            <person name="Poliakov A."/>
            <person name="Robbens S."/>
            <person name="Schmutz J."/>
            <person name="Toulza E."/>
            <person name="Wyss T."/>
            <person name="Zelensky A."/>
            <person name="Zhou K."/>
            <person name="Armbrust E.V."/>
            <person name="Bhattacharya D."/>
            <person name="Goodenough U.W."/>
            <person name="Van de Peer Y."/>
            <person name="Grigoriev I.V."/>
        </authorList>
    </citation>
    <scope>NUCLEOTIDE SEQUENCE [LARGE SCALE GENOMIC DNA]</scope>
    <source>
        <strain evidence="6">RCC299 / NOUM17</strain>
    </source>
</reference>
<sequence>MASDQLDELMGVLGRMRDAADRLASSSGDDDAFREAATDASLLFLELKATNRAALEGVEATRATTAKAKLDLDHKRLELQNVLYEKGHIQKEIRACQDFRSAYDDETIGLCSVAEFKRQAPGEWKEAGDDPHAVMLKRLSHELAERKKLCELEKELEARKRTLQDGIKSRRKFLDGLGNQLKGLKRSTAPLQEHLALPITVEEKRKGAARLLPPPLYVTYTQLAAAREAFDDDFEVHIEGSVADAEALQRKAAAAEEEEARRREEGAAAETVAEAEHKAAGAFAGDEEETRKSKRARVSENERAVDESDPYAAHPLRVELRLDGASFTFAYLHNLHVVTADVKPREVGAPGANKGNRRGKGGGDETVDDDLLVNLFPGDTGADTPNIANKLRVAGFEYDRSRRDRPYRWAQHLAGLDFLAPVPVGRAPGADAETGVAKHQQQARVRNVLAALRARMASRSALNDSTIVHAHPSWVFTSADQNTTHPIASRSQLRALARCDIDGLAVAKRLEMHPKSQLRSWREITPQSGGTVATGDDGPAGDNAGEDARYREETDAGTKLDEPSWTRDDVQARVDASEGWREHGVRTYRAVVRAARQSGGAKHRTVPVDVVAEVSVSPEYPQRPPTFALSLERRVPPKPLPASDLDSKDDAVAASKDEDATPGDASNDLRLIEEEVNVRTTALLPPGGEDDILGYCVVRLLQAVDACAECERWGGASDEAVGVRQMRRGRERRKELPPLL</sequence>
<feature type="region of interest" description="Disordered" evidence="4">
    <location>
        <begin position="524"/>
        <end position="564"/>
    </location>
</feature>
<dbReference type="STRING" id="296587.C1ECP2"/>
<feature type="compositionally biased region" description="Basic and acidic residues" evidence="4">
    <location>
        <begin position="645"/>
        <end position="659"/>
    </location>
</feature>
<evidence type="ECO:0008006" key="7">
    <source>
        <dbReference type="Google" id="ProtNLM"/>
    </source>
</evidence>
<keyword evidence="3" id="KW-0539">Nucleus</keyword>
<dbReference type="GO" id="GO:0003729">
    <property type="term" value="F:mRNA binding"/>
    <property type="evidence" value="ECO:0007669"/>
    <property type="project" value="TreeGrafter"/>
</dbReference>
<dbReference type="GO" id="GO:0000445">
    <property type="term" value="C:THO complex part of transcription export complex"/>
    <property type="evidence" value="ECO:0007669"/>
    <property type="project" value="TreeGrafter"/>
</dbReference>
<evidence type="ECO:0000313" key="6">
    <source>
        <dbReference type="Proteomes" id="UP000002009"/>
    </source>
</evidence>
<dbReference type="GeneID" id="8246223"/>
<proteinExistence type="inferred from homology"/>
<dbReference type="OrthoDB" id="20582at2759"/>
<dbReference type="EMBL" id="CP001329">
    <property type="protein sequence ID" value="ACO65939.1"/>
    <property type="molecule type" value="Genomic_DNA"/>
</dbReference>
<dbReference type="Proteomes" id="UP000002009">
    <property type="component" value="Chromosome 9"/>
</dbReference>
<organism evidence="5 6">
    <name type="scientific">Micromonas commoda (strain RCC299 / NOUM17 / CCMP2709)</name>
    <name type="common">Picoplanktonic green alga</name>
    <dbReference type="NCBI Taxonomy" id="296587"/>
    <lineage>
        <taxon>Eukaryota</taxon>
        <taxon>Viridiplantae</taxon>
        <taxon>Chlorophyta</taxon>
        <taxon>Mamiellophyceae</taxon>
        <taxon>Mamiellales</taxon>
        <taxon>Mamiellaceae</taxon>
        <taxon>Micromonas</taxon>
    </lineage>
</organism>
<dbReference type="RefSeq" id="XP_002504681.1">
    <property type="nucleotide sequence ID" value="XM_002504635.1"/>
</dbReference>
<feature type="compositionally biased region" description="Basic and acidic residues" evidence="4">
    <location>
        <begin position="546"/>
        <end position="564"/>
    </location>
</feature>
<dbReference type="AlphaFoldDB" id="C1ECP2"/>
<gene>
    <name evidence="5" type="ORF">MICPUN_61488</name>
</gene>
<dbReference type="PANTHER" id="PTHR13375:SF3">
    <property type="entry name" value="THO COMPLEX SUBUNIT 5 HOMOLOG"/>
    <property type="match status" value="1"/>
</dbReference>
<dbReference type="FunCoup" id="C1ECP2">
    <property type="interactions" value="1852"/>
</dbReference>
<feature type="region of interest" description="Disordered" evidence="4">
    <location>
        <begin position="346"/>
        <end position="366"/>
    </location>
</feature>
<dbReference type="eggNOG" id="KOG2216">
    <property type="taxonomic scope" value="Eukaryota"/>
</dbReference>
<feature type="region of interest" description="Disordered" evidence="4">
    <location>
        <begin position="633"/>
        <end position="667"/>
    </location>
</feature>
<dbReference type="Pfam" id="PF09766">
    <property type="entry name" value="FmiP_Thoc5"/>
    <property type="match status" value="1"/>
</dbReference>
<dbReference type="GO" id="GO:0006406">
    <property type="term" value="P:mRNA export from nucleus"/>
    <property type="evidence" value="ECO:0007669"/>
    <property type="project" value="TreeGrafter"/>
</dbReference>
<comment type="similarity">
    <text evidence="2">Belongs to the THOC5 family.</text>
</comment>
<dbReference type="InParanoid" id="C1ECP2"/>
<name>C1ECP2_MICCC</name>
<keyword evidence="6" id="KW-1185">Reference proteome</keyword>
<dbReference type="KEGG" id="mis:MICPUN_61488"/>
<evidence type="ECO:0000256" key="3">
    <source>
        <dbReference type="ARBA" id="ARBA00023242"/>
    </source>
</evidence>
<evidence type="ECO:0000256" key="2">
    <source>
        <dbReference type="ARBA" id="ARBA00008044"/>
    </source>
</evidence>
<feature type="region of interest" description="Disordered" evidence="4">
    <location>
        <begin position="251"/>
        <end position="308"/>
    </location>
</feature>
<dbReference type="InterPro" id="IPR019163">
    <property type="entry name" value="THO_Thoc5"/>
</dbReference>